<proteinExistence type="predicted"/>
<protein>
    <submittedName>
        <fullName evidence="1">Type VII secretion effector</fullName>
    </submittedName>
</protein>
<dbReference type="RefSeq" id="WP_115251039.1">
    <property type="nucleotide sequence ID" value="NZ_UHFF01000002.1"/>
</dbReference>
<name>A0A380JQ85_9STRE</name>
<evidence type="ECO:0000313" key="1">
    <source>
        <dbReference type="EMBL" id="SUN46769.1"/>
    </source>
</evidence>
<dbReference type="Proteomes" id="UP000254461">
    <property type="component" value="Unassembled WGS sequence"/>
</dbReference>
<evidence type="ECO:0000313" key="2">
    <source>
        <dbReference type="Proteomes" id="UP000254461"/>
    </source>
</evidence>
<organism evidence="1 2">
    <name type="scientific">Streptococcus equi subsp. equi</name>
    <dbReference type="NCBI Taxonomy" id="148942"/>
    <lineage>
        <taxon>Bacteria</taxon>
        <taxon>Bacillati</taxon>
        <taxon>Bacillota</taxon>
        <taxon>Bacilli</taxon>
        <taxon>Lactobacillales</taxon>
        <taxon>Streptococcaceae</taxon>
        <taxon>Streptococcus</taxon>
    </lineage>
</organism>
<gene>
    <name evidence="1" type="ORF">NCTC12092_01183</name>
</gene>
<dbReference type="InterPro" id="IPR021477">
    <property type="entry name" value="TVIIS_effector_SACOL2603_fam"/>
</dbReference>
<sequence>MVVLQNNGSTASERATALARGVQSLSSAGAVSKDMKTTVTGNRSDASSAIDLSHNVSAQVVGIITSMSQHIQSVSASFQAMDLQLGKELGRLESKRRFSLNDPK</sequence>
<reference evidence="1 2" key="1">
    <citation type="submission" date="2018-06" db="EMBL/GenBank/DDBJ databases">
        <authorList>
            <consortium name="Pathogen Informatics"/>
            <person name="Doyle S."/>
        </authorList>
    </citation>
    <scope>NUCLEOTIDE SEQUENCE [LARGE SCALE GENOMIC DNA]</scope>
    <source>
        <strain evidence="1 2">NCTC12092</strain>
    </source>
</reference>
<dbReference type="NCBIfam" id="TIGR04197">
    <property type="entry name" value="T7SS_SACOL2603"/>
    <property type="match status" value="1"/>
</dbReference>
<dbReference type="AlphaFoldDB" id="A0A380JQ85"/>
<accession>A0A380JQ85</accession>
<dbReference type="EMBL" id="UHFF01000002">
    <property type="protein sequence ID" value="SUN46769.1"/>
    <property type="molecule type" value="Genomic_DNA"/>
</dbReference>